<dbReference type="Proteomes" id="UP000000639">
    <property type="component" value="Chromosome"/>
</dbReference>
<keyword evidence="1" id="KW-0732">Signal</keyword>
<sequence length="456" mass="49220">MLKKSLLAVALASILTGCGTDTGTTGIGTSDGTNGTATTYTVIDGYLSYAEVSILLSDGITEKFIGDTGVNGKISIPAQDQDYTVIAKIIAGKTIDADNPGIPVAKSYEMRGTVDSNVVTPFTTLANTNVMTLTALAAELQLDEADVSGDYMNTPDGRARFVARGLAKKFDDDSSNDHDDADGLKTYANDSVSYIDTNFTDNDDLDEVELDDNSNDGNWSHHDRIAGVVDFIQTPSYLASFNQAQFNDEGILRASFSLTDNTVTLDQYVSGLVPQNSRTADYRIDENKIIINQGQGSDEDEFIYMANKFALAVTSEYDLLVWSKSDPKVQQTTAFTATELDGQTWHYVADDSTSKKPKIMNAALTFSAITGKVTINTHKNTDPVVDAPYSVDSNGKYSIDLPASITDGNGMTLTFSKMVGNEDMIIIMDNLGKPALLTADKKFADSIVHKWTDVAE</sequence>
<proteinExistence type="predicted"/>
<feature type="signal peptide" evidence="1">
    <location>
        <begin position="1"/>
        <end position="19"/>
    </location>
</feature>
<dbReference type="KEGG" id="pin:Ping_1963"/>
<dbReference type="RefSeq" id="WP_011770291.1">
    <property type="nucleotide sequence ID" value="NC_008709.1"/>
</dbReference>
<reference evidence="2 3" key="1">
    <citation type="submission" date="2007-01" db="EMBL/GenBank/DDBJ databases">
        <title>Complete sequence of Psychromonas ingrahamii 37.</title>
        <authorList>
            <consortium name="US DOE Joint Genome Institute"/>
            <person name="Copeland A."/>
            <person name="Lucas S."/>
            <person name="Lapidus A."/>
            <person name="Barry K."/>
            <person name="Detter J.C."/>
            <person name="Glavina del Rio T."/>
            <person name="Hammon N."/>
            <person name="Israni S."/>
            <person name="Dalin E."/>
            <person name="Tice H."/>
            <person name="Pitluck S."/>
            <person name="Thompson L.S."/>
            <person name="Brettin T."/>
            <person name="Bruce D."/>
            <person name="Han C."/>
            <person name="Tapia R."/>
            <person name="Schmutz J."/>
            <person name="Larimer F."/>
            <person name="Land M."/>
            <person name="Hauser L."/>
            <person name="Kyrpides N."/>
            <person name="Ivanova N."/>
            <person name="Staley J."/>
            <person name="Richardson P."/>
        </authorList>
    </citation>
    <scope>NUCLEOTIDE SEQUENCE [LARGE SCALE GENOMIC DNA]</scope>
    <source>
        <strain evidence="2 3">37</strain>
    </source>
</reference>
<evidence type="ECO:0008006" key="4">
    <source>
        <dbReference type="Google" id="ProtNLM"/>
    </source>
</evidence>
<dbReference type="OrthoDB" id="6214269at2"/>
<evidence type="ECO:0000256" key="1">
    <source>
        <dbReference type="SAM" id="SignalP"/>
    </source>
</evidence>
<protein>
    <recommendedName>
        <fullName evidence="4">Lipoprotein</fullName>
    </recommendedName>
</protein>
<evidence type="ECO:0000313" key="2">
    <source>
        <dbReference type="EMBL" id="ABM03731.1"/>
    </source>
</evidence>
<feature type="chain" id="PRO_5002637948" description="Lipoprotein" evidence="1">
    <location>
        <begin position="20"/>
        <end position="456"/>
    </location>
</feature>
<keyword evidence="3" id="KW-1185">Reference proteome</keyword>
<evidence type="ECO:0000313" key="3">
    <source>
        <dbReference type="Proteomes" id="UP000000639"/>
    </source>
</evidence>
<dbReference type="HOGENOM" id="CLU_599741_0_0_6"/>
<dbReference type="AlphaFoldDB" id="A1SW66"/>
<dbReference type="EMBL" id="CP000510">
    <property type="protein sequence ID" value="ABM03731.1"/>
    <property type="molecule type" value="Genomic_DNA"/>
</dbReference>
<gene>
    <name evidence="2" type="ordered locus">Ping_1963</name>
</gene>
<dbReference type="eggNOG" id="COG1523">
    <property type="taxonomic scope" value="Bacteria"/>
</dbReference>
<accession>A1SW66</accession>
<organism evidence="2 3">
    <name type="scientific">Psychromonas ingrahamii (strain DSM 17664 / CCUG 51855 / 37)</name>
    <dbReference type="NCBI Taxonomy" id="357804"/>
    <lineage>
        <taxon>Bacteria</taxon>
        <taxon>Pseudomonadati</taxon>
        <taxon>Pseudomonadota</taxon>
        <taxon>Gammaproteobacteria</taxon>
        <taxon>Alteromonadales</taxon>
        <taxon>Psychromonadaceae</taxon>
        <taxon>Psychromonas</taxon>
    </lineage>
</organism>
<dbReference type="PROSITE" id="PS51257">
    <property type="entry name" value="PROKAR_LIPOPROTEIN"/>
    <property type="match status" value="1"/>
</dbReference>
<name>A1SW66_PSYIN</name>